<reference evidence="1 2" key="1">
    <citation type="submission" date="2017-08" db="EMBL/GenBank/DDBJ databases">
        <title>Infants hospitalized years apart are colonized by the same room-sourced microbial strains.</title>
        <authorList>
            <person name="Brooks B."/>
            <person name="Olm M.R."/>
            <person name="Firek B.A."/>
            <person name="Baker R."/>
            <person name="Thomas B.C."/>
            <person name="Morowitz M.J."/>
            <person name="Banfield J.F."/>
        </authorList>
    </citation>
    <scope>NUCLEOTIDE SEQUENCE [LARGE SCALE GENOMIC DNA]</scope>
    <source>
        <strain evidence="1">S2_003_000_R2_14</strain>
    </source>
</reference>
<sequence>MSALDEYARRIGFEWPPSELGIDTKAEPKSTWVDSREPRAMRASDFGHWTPEGRESLSRILRRVLVANGRRKP</sequence>
<dbReference type="AlphaFoldDB" id="A0A2W5TPK7"/>
<protein>
    <submittedName>
        <fullName evidence="1">Uncharacterized protein</fullName>
    </submittedName>
</protein>
<dbReference type="EMBL" id="QFQP01000002">
    <property type="protein sequence ID" value="PZR17510.1"/>
    <property type="molecule type" value="Genomic_DNA"/>
</dbReference>
<comment type="caution">
    <text evidence="1">The sequence shown here is derived from an EMBL/GenBank/DDBJ whole genome shotgun (WGS) entry which is preliminary data.</text>
</comment>
<organism evidence="1 2">
    <name type="scientific">Archangium gephyra</name>
    <dbReference type="NCBI Taxonomy" id="48"/>
    <lineage>
        <taxon>Bacteria</taxon>
        <taxon>Pseudomonadati</taxon>
        <taxon>Myxococcota</taxon>
        <taxon>Myxococcia</taxon>
        <taxon>Myxococcales</taxon>
        <taxon>Cystobacterineae</taxon>
        <taxon>Archangiaceae</taxon>
        <taxon>Archangium</taxon>
    </lineage>
</organism>
<evidence type="ECO:0000313" key="1">
    <source>
        <dbReference type="EMBL" id="PZR17510.1"/>
    </source>
</evidence>
<name>A0A2W5TPK7_9BACT</name>
<gene>
    <name evidence="1" type="ORF">DI536_04140</name>
</gene>
<evidence type="ECO:0000313" key="2">
    <source>
        <dbReference type="Proteomes" id="UP000249061"/>
    </source>
</evidence>
<dbReference type="Proteomes" id="UP000249061">
    <property type="component" value="Unassembled WGS sequence"/>
</dbReference>
<accession>A0A2W5TPK7</accession>
<proteinExistence type="predicted"/>